<keyword evidence="2" id="KW-1185">Reference proteome</keyword>
<keyword evidence="1" id="KW-0966">Cell projection</keyword>
<evidence type="ECO:0000313" key="2">
    <source>
        <dbReference type="Proteomes" id="UP000032309"/>
    </source>
</evidence>
<dbReference type="SUPFAM" id="SSF101116">
    <property type="entry name" value="Flagellar export chaperone FliS"/>
    <property type="match status" value="1"/>
</dbReference>
<keyword evidence="1" id="KW-0282">Flagellum</keyword>
<proteinExistence type="predicted"/>
<dbReference type="Proteomes" id="UP000032309">
    <property type="component" value="Unassembled WGS sequence"/>
</dbReference>
<name>A0ABQ0K2A6_9BACT</name>
<keyword evidence="1" id="KW-0969">Cilium</keyword>
<dbReference type="InterPro" id="IPR036584">
    <property type="entry name" value="FliS_sf"/>
</dbReference>
<gene>
    <name evidence="1" type="ORF">BROSI_A3604</name>
</gene>
<dbReference type="Gene3D" id="1.20.120.340">
    <property type="entry name" value="Flagellar protein FliS"/>
    <property type="match status" value="1"/>
</dbReference>
<dbReference type="Pfam" id="PF02561">
    <property type="entry name" value="FliS"/>
    <property type="match status" value="1"/>
</dbReference>
<organism evidence="1 2">
    <name type="scientific">Candidatus Brocadia sinica JPN1</name>
    <dbReference type="NCBI Taxonomy" id="1197129"/>
    <lineage>
        <taxon>Bacteria</taxon>
        <taxon>Pseudomonadati</taxon>
        <taxon>Planctomycetota</taxon>
        <taxon>Candidatus Brocadiia</taxon>
        <taxon>Candidatus Brocadiales</taxon>
        <taxon>Candidatus Brocadiaceae</taxon>
        <taxon>Candidatus Brocadia</taxon>
    </lineage>
</organism>
<dbReference type="InterPro" id="IPR003713">
    <property type="entry name" value="FliS"/>
</dbReference>
<accession>A0ABQ0K2A6</accession>
<evidence type="ECO:0000313" key="1">
    <source>
        <dbReference type="EMBL" id="GAN35058.1"/>
    </source>
</evidence>
<dbReference type="EMBL" id="BAFN01000001">
    <property type="protein sequence ID" value="GAN35058.1"/>
    <property type="molecule type" value="Genomic_DNA"/>
</dbReference>
<sequence>MYVGKKPLIIKFKEKNFYKEDEKLMIATKKMSNTYLEQEIMTLNPVQLLIKAYDAGIAACNRKDEAKSCAVLAELIDSLNFDYAEIANSLFRLYEYCMREVKLGNFESTLKILKELRETWIQVQDSVQTETLQPCSL</sequence>
<protein>
    <submittedName>
        <fullName evidence="1">Flagellar protein</fullName>
    </submittedName>
</protein>
<comment type="caution">
    <text evidence="1">The sequence shown here is derived from an EMBL/GenBank/DDBJ whole genome shotgun (WGS) entry which is preliminary data.</text>
</comment>
<reference evidence="2" key="1">
    <citation type="journal article" date="2015" name="Genome Announc.">
        <title>Draft Genome Sequence of an Anaerobic Ammonium-Oxidizing Bacterium, "Candidatus Brocadia sinica".</title>
        <authorList>
            <person name="Oshiki M."/>
            <person name="Shinyako-Hata K."/>
            <person name="Satoh H."/>
            <person name="Okabe S."/>
        </authorList>
    </citation>
    <scope>NUCLEOTIDE SEQUENCE [LARGE SCALE GENOMIC DNA]</scope>
    <source>
        <strain evidence="2">JPN1</strain>
    </source>
</reference>